<keyword evidence="1 3" id="KW-0820">tRNA-binding</keyword>
<dbReference type="EMBL" id="QFFM01000012">
    <property type="protein sequence ID" value="PWG65641.1"/>
    <property type="molecule type" value="Genomic_DNA"/>
</dbReference>
<dbReference type="Pfam" id="PF09414">
    <property type="entry name" value="RNA_ligase"/>
    <property type="match status" value="1"/>
</dbReference>
<dbReference type="InterPro" id="IPR021122">
    <property type="entry name" value="RNA_ligase_dom_REL/Rnl2"/>
</dbReference>
<organism evidence="5 6">
    <name type="scientific">Bifidobacterium callitrichidarum</name>
    <dbReference type="NCBI Taxonomy" id="2052941"/>
    <lineage>
        <taxon>Bacteria</taxon>
        <taxon>Bacillati</taxon>
        <taxon>Actinomycetota</taxon>
        <taxon>Actinomycetes</taxon>
        <taxon>Bifidobacteriales</taxon>
        <taxon>Bifidobacteriaceae</taxon>
        <taxon>Bifidobacterium</taxon>
    </lineage>
</organism>
<evidence type="ECO:0000256" key="2">
    <source>
        <dbReference type="ARBA" id="ARBA00022884"/>
    </source>
</evidence>
<feature type="domain" description="TRNA-binding" evidence="4">
    <location>
        <begin position="1"/>
        <end position="141"/>
    </location>
</feature>
<comment type="caution">
    <text evidence="5">The sequence shown here is derived from an EMBL/GenBank/DDBJ whole genome shotgun (WGS) entry which is preliminary data.</text>
</comment>
<evidence type="ECO:0000256" key="1">
    <source>
        <dbReference type="ARBA" id="ARBA00022555"/>
    </source>
</evidence>
<dbReference type="GO" id="GO:0016874">
    <property type="term" value="F:ligase activity"/>
    <property type="evidence" value="ECO:0007669"/>
    <property type="project" value="UniProtKB-KW"/>
</dbReference>
<keyword evidence="2 3" id="KW-0694">RNA-binding</keyword>
<dbReference type="AlphaFoldDB" id="A0A2U2N8Z6"/>
<accession>A0A2U2N8Z6</accession>
<sequence length="362" mass="40141">MSSRKLVSVQQIIGIDPIEGADRIEVARVLGWKIVVNKDMHLKPGDKVAYFETDSLLPEINPVYAPFQSRGQKTMLIEGGKEVRGHVLRTMKLRGVYSQGLIMSLNELGIASDTPVGTDITMQTGVVKYEEPIPVGGNQIGRFNAPCDKSDAPRVQSIAAVQDEIWNTVSGKPANAGWEELKSLKAVPTVKVDGTSTTLYKDGDNNLHVYSRNWELAADSTNMQVALRAGLDTMLEPGMVCQFEMCGPGIQSNRLKLAKLQPFVFAVWKNHHKIDREDWNPGLLAWAAPQLDETEWALTGSMDDMIRKVDGLRGNVTPNLLDEGIVWHVRTDQQISPKLAAMLGDNRCFKIINNKYLTKYGL</sequence>
<dbReference type="GO" id="GO:0000049">
    <property type="term" value="F:tRNA binding"/>
    <property type="evidence" value="ECO:0007669"/>
    <property type="project" value="UniProtKB-UniRule"/>
</dbReference>
<dbReference type="Proteomes" id="UP000245876">
    <property type="component" value="Unassembled WGS sequence"/>
</dbReference>
<dbReference type="PROSITE" id="PS50886">
    <property type="entry name" value="TRBD"/>
    <property type="match status" value="1"/>
</dbReference>
<keyword evidence="6" id="KW-1185">Reference proteome</keyword>
<reference evidence="5 6" key="1">
    <citation type="journal article" date="2018" name="Int. J. Syst. Evol. Microbiol.">
        <title>Bifidobacterium callitrichidarum sp. nov. from the faeces of the emperor tamarin (Saguinus imperator).</title>
        <authorList>
            <person name="Modesto M."/>
            <person name="Michelini S."/>
            <person name="Sansosti M.C."/>
            <person name="De Filippo C."/>
            <person name="Cavalieri D."/>
            <person name="Qvirist L."/>
            <person name="Andlid T."/>
            <person name="Spiezio C."/>
            <person name="Sandri C."/>
            <person name="Pascarelli S."/>
            <person name="Sgorbati B."/>
            <person name="Mattarelli P."/>
        </authorList>
    </citation>
    <scope>NUCLEOTIDE SEQUENCE [LARGE SCALE GENOMIC DNA]</scope>
    <source>
        <strain evidence="5 6">TRI 5</strain>
    </source>
</reference>
<proteinExistence type="predicted"/>
<evidence type="ECO:0000256" key="3">
    <source>
        <dbReference type="PROSITE-ProRule" id="PRU00209"/>
    </source>
</evidence>
<dbReference type="InterPro" id="IPR012340">
    <property type="entry name" value="NA-bd_OB-fold"/>
</dbReference>
<dbReference type="RefSeq" id="WP_109057110.1">
    <property type="nucleotide sequence ID" value="NZ_QFFM01000012.1"/>
</dbReference>
<dbReference type="OrthoDB" id="9255590at2"/>
<name>A0A2U2N8Z6_9BIFI</name>
<dbReference type="Pfam" id="PF21189">
    <property type="entry name" value="PHA02142"/>
    <property type="match status" value="1"/>
</dbReference>
<protein>
    <submittedName>
        <fullName evidence="5">2'-5' RNA ligase</fullName>
    </submittedName>
</protein>
<dbReference type="InterPro" id="IPR002547">
    <property type="entry name" value="tRNA-bd_dom"/>
</dbReference>
<evidence type="ECO:0000259" key="4">
    <source>
        <dbReference type="PROSITE" id="PS50886"/>
    </source>
</evidence>
<dbReference type="SUPFAM" id="SSF56091">
    <property type="entry name" value="DNA ligase/mRNA capping enzyme, catalytic domain"/>
    <property type="match status" value="1"/>
</dbReference>
<keyword evidence="5" id="KW-0436">Ligase</keyword>
<evidence type="ECO:0000313" key="5">
    <source>
        <dbReference type="EMBL" id="PWG65641.1"/>
    </source>
</evidence>
<dbReference type="Gene3D" id="2.40.50.140">
    <property type="entry name" value="Nucleic acid-binding proteins"/>
    <property type="match status" value="1"/>
</dbReference>
<evidence type="ECO:0000313" key="6">
    <source>
        <dbReference type="Proteomes" id="UP000245876"/>
    </source>
</evidence>
<gene>
    <name evidence="5" type="ORF">DF196_06830</name>
</gene>